<evidence type="ECO:0000256" key="1">
    <source>
        <dbReference type="SAM" id="Phobius"/>
    </source>
</evidence>
<keyword evidence="1" id="KW-0812">Transmembrane</keyword>
<dbReference type="EMBL" id="BBZA01000047">
    <property type="protein sequence ID" value="GAP62321.1"/>
    <property type="molecule type" value="Genomic_DNA"/>
</dbReference>
<reference evidence="3" key="2">
    <citation type="submission" date="2015-08" db="EMBL/GenBank/DDBJ databases">
        <title>Draft Genome Sequence of a Heterotrophic Facultative Anaerobic Bacterium Ardenticatena maritima Strain 110S.</title>
        <authorList>
            <person name="Kawaichi S."/>
            <person name="Yoshida T."/>
            <person name="Sako Y."/>
            <person name="Nakamura R."/>
        </authorList>
    </citation>
    <scope>NUCLEOTIDE SEQUENCE [LARGE SCALE GENOMIC DNA]</scope>
    <source>
        <strain evidence="3">110S</strain>
    </source>
</reference>
<evidence type="ECO:0000313" key="2">
    <source>
        <dbReference type="EMBL" id="GAP62321.1"/>
    </source>
</evidence>
<keyword evidence="1" id="KW-0472">Membrane</keyword>
<dbReference type="AlphaFoldDB" id="A0A0M8K7E6"/>
<sequence>MPEIVRWLIFIVYSILFWLAMAAGIVMSIAVVRAVWEAIRGWRHHS</sequence>
<accession>A0A0M8K7E6</accession>
<protein>
    <submittedName>
        <fullName evidence="2">Uncharacterized protein</fullName>
    </submittedName>
</protein>
<organism evidence="2 3">
    <name type="scientific">Ardenticatena maritima</name>
    <dbReference type="NCBI Taxonomy" id="872965"/>
    <lineage>
        <taxon>Bacteria</taxon>
        <taxon>Bacillati</taxon>
        <taxon>Chloroflexota</taxon>
        <taxon>Ardenticatenia</taxon>
        <taxon>Ardenticatenales</taxon>
        <taxon>Ardenticatenaceae</taxon>
        <taxon>Ardenticatena</taxon>
    </lineage>
</organism>
<name>A0A0M8K7E6_9CHLR</name>
<dbReference type="InParanoid" id="A0A0M8K7E6"/>
<keyword evidence="1" id="KW-1133">Transmembrane helix</keyword>
<dbReference type="Proteomes" id="UP000037784">
    <property type="component" value="Unassembled WGS sequence"/>
</dbReference>
<reference evidence="2 3" key="1">
    <citation type="journal article" date="2015" name="Genome Announc.">
        <title>Draft Genome Sequence of a Heterotrophic Facultative Anaerobic Thermophilic Bacterium, Ardenticatena maritima Strain 110ST.</title>
        <authorList>
            <person name="Kawaichi S."/>
            <person name="Yoshida T."/>
            <person name="Sako Y."/>
            <person name="Nakamura R."/>
        </authorList>
    </citation>
    <scope>NUCLEOTIDE SEQUENCE [LARGE SCALE GENOMIC DNA]</scope>
    <source>
        <strain evidence="2 3">110S</strain>
    </source>
</reference>
<proteinExistence type="predicted"/>
<feature type="transmembrane region" description="Helical" evidence="1">
    <location>
        <begin position="6"/>
        <end position="36"/>
    </location>
</feature>
<keyword evidence="3" id="KW-1185">Reference proteome</keyword>
<gene>
    <name evidence="2" type="ORF">ARMA_0744</name>
</gene>
<evidence type="ECO:0000313" key="3">
    <source>
        <dbReference type="Proteomes" id="UP000037784"/>
    </source>
</evidence>
<dbReference type="RefSeq" id="WP_160316945.1">
    <property type="nucleotide sequence ID" value="NZ_BBZA01000047.1"/>
</dbReference>
<comment type="caution">
    <text evidence="2">The sequence shown here is derived from an EMBL/GenBank/DDBJ whole genome shotgun (WGS) entry which is preliminary data.</text>
</comment>